<evidence type="ECO:0000313" key="2">
    <source>
        <dbReference type="EMBL" id="TNN35263.1"/>
    </source>
</evidence>
<gene>
    <name evidence="2" type="ORF">EYF80_054573</name>
</gene>
<evidence type="ECO:0000313" key="3">
    <source>
        <dbReference type="Proteomes" id="UP000314294"/>
    </source>
</evidence>
<dbReference type="EMBL" id="SRLO01001801">
    <property type="protein sequence ID" value="TNN35263.1"/>
    <property type="molecule type" value="Genomic_DNA"/>
</dbReference>
<name>A0A4Z2F2Y8_9TELE</name>
<proteinExistence type="predicted"/>
<comment type="caution">
    <text evidence="2">The sequence shown here is derived from an EMBL/GenBank/DDBJ whole genome shotgun (WGS) entry which is preliminary data.</text>
</comment>
<accession>A0A4Z2F2Y8</accession>
<feature type="region of interest" description="Disordered" evidence="1">
    <location>
        <begin position="54"/>
        <end position="76"/>
    </location>
</feature>
<evidence type="ECO:0000256" key="1">
    <source>
        <dbReference type="SAM" id="MobiDB-lite"/>
    </source>
</evidence>
<dbReference type="AlphaFoldDB" id="A0A4Z2F2Y8"/>
<reference evidence="2 3" key="1">
    <citation type="submission" date="2019-03" db="EMBL/GenBank/DDBJ databases">
        <title>First draft genome of Liparis tanakae, snailfish: a comprehensive survey of snailfish specific genes.</title>
        <authorList>
            <person name="Kim W."/>
            <person name="Song I."/>
            <person name="Jeong J.-H."/>
            <person name="Kim D."/>
            <person name="Kim S."/>
            <person name="Ryu S."/>
            <person name="Song J.Y."/>
            <person name="Lee S.K."/>
        </authorList>
    </citation>
    <scope>NUCLEOTIDE SEQUENCE [LARGE SCALE GENOMIC DNA]</scope>
    <source>
        <tissue evidence="2">Muscle</tissue>
    </source>
</reference>
<protein>
    <submittedName>
        <fullName evidence="2">Uncharacterized protein</fullName>
    </submittedName>
</protein>
<organism evidence="2 3">
    <name type="scientific">Liparis tanakae</name>
    <name type="common">Tanaka's snailfish</name>
    <dbReference type="NCBI Taxonomy" id="230148"/>
    <lineage>
        <taxon>Eukaryota</taxon>
        <taxon>Metazoa</taxon>
        <taxon>Chordata</taxon>
        <taxon>Craniata</taxon>
        <taxon>Vertebrata</taxon>
        <taxon>Euteleostomi</taxon>
        <taxon>Actinopterygii</taxon>
        <taxon>Neopterygii</taxon>
        <taxon>Teleostei</taxon>
        <taxon>Neoteleostei</taxon>
        <taxon>Acanthomorphata</taxon>
        <taxon>Eupercaria</taxon>
        <taxon>Perciformes</taxon>
        <taxon>Cottioidei</taxon>
        <taxon>Cottales</taxon>
        <taxon>Liparidae</taxon>
        <taxon>Liparis</taxon>
    </lineage>
</organism>
<dbReference type="Proteomes" id="UP000314294">
    <property type="component" value="Unassembled WGS sequence"/>
</dbReference>
<sequence>MSGGDSSSSSAGGAIALRPTCEDECAAFPISRAAGLRPEHMFHFVVFALNRRASRPRTDSSTLKLKVSGNSRDRLQ</sequence>
<keyword evidence="3" id="KW-1185">Reference proteome</keyword>